<name>A0A2P5THS8_9GAMM</name>
<dbReference type="EMBL" id="MPZM01000093">
    <property type="protein sequence ID" value="PPL14070.1"/>
    <property type="molecule type" value="Genomic_DNA"/>
</dbReference>
<sequence>MPEQPVELDDITVVAVTDELRQQIGDASPHVALIRERVREKIAAVYSLQEEIKLLRLAPSPEFDAYNDHAEACREWGRQQKAELGL</sequence>
<protein>
    <submittedName>
        <fullName evidence="1">Uncharacterized protein</fullName>
    </submittedName>
</protein>
<gene>
    <name evidence="1" type="ORF">UN63_16745</name>
</gene>
<evidence type="ECO:0000313" key="2">
    <source>
        <dbReference type="Proteomes" id="UP000242231"/>
    </source>
</evidence>
<reference evidence="2" key="1">
    <citation type="submission" date="2016-11" db="EMBL/GenBank/DDBJ databases">
        <authorList>
            <person name="Sisinthy S."/>
            <person name="Ara S."/>
            <person name="Gundlapally S.R."/>
        </authorList>
    </citation>
    <scope>NUCLEOTIDE SEQUENCE [LARGE SCALE GENOMIC DNA]</scope>
    <source>
        <strain evidence="2">V1-41</strain>
    </source>
</reference>
<comment type="caution">
    <text evidence="1">The sequence shown here is derived from an EMBL/GenBank/DDBJ whole genome shotgun (WGS) entry which is preliminary data.</text>
</comment>
<dbReference type="Proteomes" id="UP000242231">
    <property type="component" value="Unassembled WGS sequence"/>
</dbReference>
<evidence type="ECO:0000313" key="1">
    <source>
        <dbReference type="EMBL" id="PPL14070.1"/>
    </source>
</evidence>
<organism evidence="1 2">
    <name type="scientific">Oceanisphaera arctica</name>
    <dbReference type="NCBI Taxonomy" id="641510"/>
    <lineage>
        <taxon>Bacteria</taxon>
        <taxon>Pseudomonadati</taxon>
        <taxon>Pseudomonadota</taxon>
        <taxon>Gammaproteobacteria</taxon>
        <taxon>Aeromonadales</taxon>
        <taxon>Aeromonadaceae</taxon>
        <taxon>Oceanisphaera</taxon>
    </lineage>
</organism>
<accession>A0A2P5THS8</accession>
<proteinExistence type="predicted"/>
<keyword evidence="2" id="KW-1185">Reference proteome</keyword>
<dbReference type="AlphaFoldDB" id="A0A2P5THS8"/>